<dbReference type="Pfam" id="PF14776">
    <property type="entry name" value="UNC-79"/>
    <property type="match status" value="1"/>
</dbReference>
<dbReference type="AlphaFoldDB" id="A0A5K3ENZ5"/>
<reference evidence="1" key="1">
    <citation type="submission" date="2019-11" db="UniProtKB">
        <authorList>
            <consortium name="WormBaseParasite"/>
        </authorList>
    </citation>
    <scope>IDENTIFICATION</scope>
</reference>
<dbReference type="PANTHER" id="PTHR21696">
    <property type="entry name" value="PROTEIN UNC-79 HOMOLOG"/>
    <property type="match status" value="1"/>
</dbReference>
<dbReference type="PANTHER" id="PTHR21696:SF2">
    <property type="entry name" value="PROTEIN UNC-79 HOMOLOG"/>
    <property type="match status" value="1"/>
</dbReference>
<dbReference type="WBParaSite" id="MCU_002006-RE">
    <property type="protein sequence ID" value="MCU_002006-RE"/>
    <property type="gene ID" value="MCU_002006"/>
</dbReference>
<sequence length="125" mass="13938">MIPKASIEQLYIIIVNLIENVGKLTSMINVCEHILRTLHLVILFLDDEQINGLPILLATSVSLFPPAVHSNVIELLCSVVIPLVYTKSSQDSYALDSIPSMLTTVFQHVESPECHSWLLESLLSR</sequence>
<name>A0A5K3ENZ5_MESCO</name>
<evidence type="ECO:0000313" key="1">
    <source>
        <dbReference type="WBParaSite" id="MCU_002006-RE"/>
    </source>
</evidence>
<organism evidence="1">
    <name type="scientific">Mesocestoides corti</name>
    <name type="common">Flatworm</name>
    <dbReference type="NCBI Taxonomy" id="53468"/>
    <lineage>
        <taxon>Eukaryota</taxon>
        <taxon>Metazoa</taxon>
        <taxon>Spiralia</taxon>
        <taxon>Lophotrochozoa</taxon>
        <taxon>Platyhelminthes</taxon>
        <taxon>Cestoda</taxon>
        <taxon>Eucestoda</taxon>
        <taxon>Cyclophyllidea</taxon>
        <taxon>Mesocestoididae</taxon>
        <taxon>Mesocestoides</taxon>
    </lineage>
</organism>
<protein>
    <submittedName>
        <fullName evidence="1">Zf-AD domain-containing protein</fullName>
    </submittedName>
</protein>
<dbReference type="InterPro" id="IPR024855">
    <property type="entry name" value="UNC79"/>
</dbReference>
<proteinExistence type="predicted"/>
<accession>A0A5K3ENZ5</accession>